<evidence type="ECO:0000256" key="2">
    <source>
        <dbReference type="ARBA" id="ARBA00022777"/>
    </source>
</evidence>
<dbReference type="InterPro" id="IPR029056">
    <property type="entry name" value="Ribokinase-like"/>
</dbReference>
<keyword evidence="1" id="KW-0808">Transferase</keyword>
<evidence type="ECO:0000256" key="3">
    <source>
        <dbReference type="SAM" id="MobiDB-lite"/>
    </source>
</evidence>
<accession>A0ABX5VRF6</accession>
<dbReference type="Pfam" id="PF00294">
    <property type="entry name" value="PfkB"/>
    <property type="match status" value="1"/>
</dbReference>
<protein>
    <recommendedName>
        <fullName evidence="4">Carbohydrate kinase PfkB domain-containing protein</fullName>
    </recommendedName>
</protein>
<dbReference type="PROSITE" id="PS00584">
    <property type="entry name" value="PFKB_KINASES_2"/>
    <property type="match status" value="1"/>
</dbReference>
<sequence length="382" mass="40673">MPADGAVRDREEHGVTHEPGVQEAPVQEAAAQQPEVDVLDVFLSGPLFLDIVFSGLPSVPRPGTEVWASGMGSLPGGIANLAVAASRLGLATGLATGFGDDVYARWCWEILADEAIDLSRSVRLPQHTSVTVSLAYGGDRSMITHGHPLTLGYDELIGDPPPARAVIIDLDDERAEERWWRRAAAAGARVFADLGWDPTEKWDHSKLSALEDCYAFLPNAAEAMAYTRTDSAREAARALADRVPLVVVTMGHEGAIALDSATGEECHVPALDVDAVDPTGAGDVFLAAFARGSLLDWPLAQRLRFASLCSGLAVQALGGSLAAPGIGDLHDWWARLETARAEGDPAAAALHEHYRFLPDVLPARPGRVTRRADATFALESDL</sequence>
<dbReference type="InterPro" id="IPR002173">
    <property type="entry name" value="Carboh/pur_kinase_PfkB_CS"/>
</dbReference>
<name>A0ABX5VRF6_9MICO</name>
<evidence type="ECO:0000259" key="4">
    <source>
        <dbReference type="Pfam" id="PF00294"/>
    </source>
</evidence>
<dbReference type="EMBL" id="CP040899">
    <property type="protein sequence ID" value="QDB79679.1"/>
    <property type="molecule type" value="Genomic_DNA"/>
</dbReference>
<reference evidence="5 6" key="1">
    <citation type="submission" date="2019-05" db="EMBL/GenBank/DDBJ databases">
        <title>Georgenia *** sp. nov., and Georgenia *** sp. nov., isolated from the intestinal contents of plateau pika (Ochotona curzoniae) in the Qinghai-Tibet plateau of China.</title>
        <authorList>
            <person name="Tian Z."/>
        </authorList>
    </citation>
    <scope>NUCLEOTIDE SEQUENCE [LARGE SCALE GENOMIC DNA]</scope>
    <source>
        <strain evidence="5 6">Z294</strain>
    </source>
</reference>
<evidence type="ECO:0000313" key="6">
    <source>
        <dbReference type="Proteomes" id="UP000313948"/>
    </source>
</evidence>
<feature type="region of interest" description="Disordered" evidence="3">
    <location>
        <begin position="1"/>
        <end position="29"/>
    </location>
</feature>
<dbReference type="Proteomes" id="UP000313948">
    <property type="component" value="Chromosome"/>
</dbReference>
<dbReference type="SUPFAM" id="SSF53613">
    <property type="entry name" value="Ribokinase-like"/>
    <property type="match status" value="1"/>
</dbReference>
<gene>
    <name evidence="5" type="ORF">FE251_10055</name>
</gene>
<dbReference type="InterPro" id="IPR011611">
    <property type="entry name" value="PfkB_dom"/>
</dbReference>
<feature type="compositionally biased region" description="Basic and acidic residues" evidence="3">
    <location>
        <begin position="1"/>
        <end position="16"/>
    </location>
</feature>
<dbReference type="PANTHER" id="PTHR10584:SF166">
    <property type="entry name" value="RIBOKINASE"/>
    <property type="match status" value="1"/>
</dbReference>
<feature type="domain" description="Carbohydrate kinase PfkB" evidence="4">
    <location>
        <begin position="74"/>
        <end position="321"/>
    </location>
</feature>
<organism evidence="5 6">
    <name type="scientific">Georgenia wutianyii</name>
    <dbReference type="NCBI Taxonomy" id="2585135"/>
    <lineage>
        <taxon>Bacteria</taxon>
        <taxon>Bacillati</taxon>
        <taxon>Actinomycetota</taxon>
        <taxon>Actinomycetes</taxon>
        <taxon>Micrococcales</taxon>
        <taxon>Bogoriellaceae</taxon>
        <taxon>Georgenia</taxon>
    </lineage>
</organism>
<dbReference type="Gene3D" id="3.40.1190.20">
    <property type="match status" value="1"/>
</dbReference>
<proteinExistence type="predicted"/>
<keyword evidence="6" id="KW-1185">Reference proteome</keyword>
<evidence type="ECO:0000313" key="5">
    <source>
        <dbReference type="EMBL" id="QDB79679.1"/>
    </source>
</evidence>
<evidence type="ECO:0000256" key="1">
    <source>
        <dbReference type="ARBA" id="ARBA00022679"/>
    </source>
</evidence>
<keyword evidence="2" id="KW-0418">Kinase</keyword>
<dbReference type="PANTHER" id="PTHR10584">
    <property type="entry name" value="SUGAR KINASE"/>
    <property type="match status" value="1"/>
</dbReference>